<evidence type="ECO:0000313" key="3">
    <source>
        <dbReference type="Proteomes" id="UP000095544"/>
    </source>
</evidence>
<dbReference type="InterPro" id="IPR035895">
    <property type="entry name" value="HPr-like_sf"/>
</dbReference>
<organism evidence="2 3">
    <name type="scientific">Faecalicatena contorta</name>
    <dbReference type="NCBI Taxonomy" id="39482"/>
    <lineage>
        <taxon>Bacteria</taxon>
        <taxon>Bacillati</taxon>
        <taxon>Bacillota</taxon>
        <taxon>Clostridia</taxon>
        <taxon>Lachnospirales</taxon>
        <taxon>Lachnospiraceae</taxon>
        <taxon>Faecalicatena</taxon>
    </lineage>
</organism>
<dbReference type="STRING" id="39482.ERS852491_02968"/>
<proteinExistence type="predicted"/>
<dbReference type="AlphaFoldDB" id="A0A174H2V8"/>
<evidence type="ECO:0000259" key="1">
    <source>
        <dbReference type="Pfam" id="PF00381"/>
    </source>
</evidence>
<sequence>MHPEGRLKADKNLTLGLSFLYKIVYNIELVMKYCHVTSGSIKCQWMGVLYSNQEVRTMAGEILTANAVRVGFATVNEIQEFVQLIKEYKGDLDMAQGRMTVDAKSILGICSLNMHDEMELQVHSGEFEKLKSKIRKFIK</sequence>
<dbReference type="InterPro" id="IPR000032">
    <property type="entry name" value="HPr-like"/>
</dbReference>
<accession>A0A174H2V8</accession>
<dbReference type="Gene3D" id="3.30.1340.10">
    <property type="entry name" value="HPr-like"/>
    <property type="match status" value="1"/>
</dbReference>
<protein>
    <recommendedName>
        <fullName evidence="1">HPr domain-containing protein</fullName>
    </recommendedName>
</protein>
<name>A0A174H2V8_9FIRM</name>
<gene>
    <name evidence="2" type="ORF">ERS852491_02968</name>
</gene>
<feature type="domain" description="HPr" evidence="1">
    <location>
        <begin position="79"/>
        <end position="123"/>
    </location>
</feature>
<dbReference type="Proteomes" id="UP000095544">
    <property type="component" value="Unassembled WGS sequence"/>
</dbReference>
<reference evidence="2 3" key="1">
    <citation type="submission" date="2015-09" db="EMBL/GenBank/DDBJ databases">
        <authorList>
            <consortium name="Pathogen Informatics"/>
        </authorList>
    </citation>
    <scope>NUCLEOTIDE SEQUENCE [LARGE SCALE GENOMIC DNA]</scope>
    <source>
        <strain evidence="2 3">2789STDY5834876</strain>
    </source>
</reference>
<dbReference type="EMBL" id="CYZU01000028">
    <property type="protein sequence ID" value="CUO68571.1"/>
    <property type="molecule type" value="Genomic_DNA"/>
</dbReference>
<evidence type="ECO:0000313" key="2">
    <source>
        <dbReference type="EMBL" id="CUO68571.1"/>
    </source>
</evidence>
<dbReference type="Pfam" id="PF00381">
    <property type="entry name" value="PTS-HPr"/>
    <property type="match status" value="1"/>
</dbReference>
<dbReference type="SUPFAM" id="SSF55594">
    <property type="entry name" value="HPr-like"/>
    <property type="match status" value="1"/>
</dbReference>